<evidence type="ECO:0000313" key="2">
    <source>
        <dbReference type="Proteomes" id="UP000034050"/>
    </source>
</evidence>
<comment type="caution">
    <text evidence="1">The sequence shown here is derived from an EMBL/GenBank/DDBJ whole genome shotgun (WGS) entry which is preliminary data.</text>
</comment>
<dbReference type="EMBL" id="LCFD01000021">
    <property type="protein sequence ID" value="KKS85092.1"/>
    <property type="molecule type" value="Genomic_DNA"/>
</dbReference>
<organism evidence="1 2">
    <name type="scientific">Candidatus Gottesmanbacteria bacterium GW2011_GWB1_43_11</name>
    <dbReference type="NCBI Taxonomy" id="1618446"/>
    <lineage>
        <taxon>Bacteria</taxon>
        <taxon>Candidatus Gottesmaniibacteriota</taxon>
    </lineage>
</organism>
<gene>
    <name evidence="1" type="ORF">UV61_C0021G0008</name>
</gene>
<dbReference type="STRING" id="1618446.UV61_C0021G0008"/>
<name>A0A0G1CHY0_9BACT</name>
<protein>
    <submittedName>
        <fullName evidence="1">Uncharacterized protein</fullName>
    </submittedName>
</protein>
<dbReference type="Proteomes" id="UP000034050">
    <property type="component" value="Unassembled WGS sequence"/>
</dbReference>
<proteinExistence type="predicted"/>
<evidence type="ECO:0000313" key="1">
    <source>
        <dbReference type="EMBL" id="KKS85092.1"/>
    </source>
</evidence>
<sequence length="74" mass="8067">MVNPDSFARREASPNGKIVFRCPDCGWNKVVEISIGNPYSEAKLAEIQASHLRFQPDCQGNIVSTPAPKAASHN</sequence>
<dbReference type="AlphaFoldDB" id="A0A0G1CHY0"/>
<accession>A0A0G1CHY0</accession>
<reference evidence="1 2" key="1">
    <citation type="journal article" date="2015" name="Nature">
        <title>rRNA introns, odd ribosomes, and small enigmatic genomes across a large radiation of phyla.</title>
        <authorList>
            <person name="Brown C.T."/>
            <person name="Hug L.A."/>
            <person name="Thomas B.C."/>
            <person name="Sharon I."/>
            <person name="Castelle C.J."/>
            <person name="Singh A."/>
            <person name="Wilkins M.J."/>
            <person name="Williams K.H."/>
            <person name="Banfield J.F."/>
        </authorList>
    </citation>
    <scope>NUCLEOTIDE SEQUENCE [LARGE SCALE GENOMIC DNA]</scope>
</reference>